<gene>
    <name evidence="1" type="ORF">GP486_004759</name>
</gene>
<dbReference type="EMBL" id="JAGHQM010000802">
    <property type="protein sequence ID" value="KAH0558586.1"/>
    <property type="molecule type" value="Genomic_DNA"/>
</dbReference>
<dbReference type="SUPFAM" id="SSF52540">
    <property type="entry name" value="P-loop containing nucleoside triphosphate hydrolases"/>
    <property type="match status" value="1"/>
</dbReference>
<name>A0A9P8LAP1_9PEZI</name>
<accession>A0A9P8LAP1</accession>
<comment type="caution">
    <text evidence="1">The sequence shown here is derived from an EMBL/GenBank/DDBJ whole genome shotgun (WGS) entry which is preliminary data.</text>
</comment>
<reference evidence="1" key="1">
    <citation type="submission" date="2021-03" db="EMBL/GenBank/DDBJ databases">
        <title>Comparative genomics and phylogenomic investigation of the class Geoglossomycetes provide insights into ecological specialization and systematics.</title>
        <authorList>
            <person name="Melie T."/>
            <person name="Pirro S."/>
            <person name="Miller A.N."/>
            <person name="Quandt A."/>
        </authorList>
    </citation>
    <scope>NUCLEOTIDE SEQUENCE</scope>
    <source>
        <strain evidence="1">CAQ_001_2017</strain>
    </source>
</reference>
<keyword evidence="2" id="KW-1185">Reference proteome</keyword>
<proteinExistence type="predicted"/>
<dbReference type="AlphaFoldDB" id="A0A9P8LAP1"/>
<sequence>MYSTDEPELTVNPTECPRKDTVAALWERIQQVGVVHIRGTPASGKTILSLLLREYVEKEVSNLPVLLTSWNRVAHLPTNTAYDELLSEAFKIYQKKDWRSLRALIIIDEAQMTYAYGSLWADLIKNITPTSGLKIALFASYGSPRNSPLITFNTATTIITPMILNTDQRISIRRSSRNPNLGLFFSYTEFKDVVARVCEYCVRAGAFLLSTETVEYIWEITNGHPAGVRVMLDVLAISEIVRPFRRDSIEIPTNILLNYLQSNDFLRTMIRDSVFSRGLPPKDYLRNNPDIAKFFREVLASGRSEHDPETHSSLAICYKQGWLQAELATDESENLVDPDPKPVYIFSSGLHRRCVEHILSIQAPPFPLDKFTSVRELCFAAIRQFKPTALRSVQRGLGTGAVLQPIEGRYQDELYRACSALLGEVYIFSEWSGTGSRGRVDFLVQSQRWAIECVRDGDRLNEHISRFQQGGQYYDWIQNGDIGQYIVLDFRTSKPKKIRDIPWLYFVVFSADYITCIVYNAQVELVAGPFDLGVMD</sequence>
<dbReference type="Proteomes" id="UP000750711">
    <property type="component" value="Unassembled WGS sequence"/>
</dbReference>
<protein>
    <submittedName>
        <fullName evidence="1">Uncharacterized protein</fullName>
    </submittedName>
</protein>
<dbReference type="InterPro" id="IPR027417">
    <property type="entry name" value="P-loop_NTPase"/>
</dbReference>
<evidence type="ECO:0000313" key="2">
    <source>
        <dbReference type="Proteomes" id="UP000750711"/>
    </source>
</evidence>
<evidence type="ECO:0000313" key="1">
    <source>
        <dbReference type="EMBL" id="KAH0558586.1"/>
    </source>
</evidence>
<organism evidence="1 2">
    <name type="scientific">Trichoglossum hirsutum</name>
    <dbReference type="NCBI Taxonomy" id="265104"/>
    <lineage>
        <taxon>Eukaryota</taxon>
        <taxon>Fungi</taxon>
        <taxon>Dikarya</taxon>
        <taxon>Ascomycota</taxon>
        <taxon>Pezizomycotina</taxon>
        <taxon>Geoglossomycetes</taxon>
        <taxon>Geoglossales</taxon>
        <taxon>Geoglossaceae</taxon>
        <taxon>Trichoglossum</taxon>
    </lineage>
</organism>